<evidence type="ECO:0000313" key="1">
    <source>
        <dbReference type="EMBL" id="EPR42086.1"/>
    </source>
</evidence>
<keyword evidence="2" id="KW-1185">Reference proteome</keyword>
<proteinExistence type="predicted"/>
<gene>
    <name evidence="1" type="ORF">dsmv_1813</name>
</gene>
<dbReference type="Proteomes" id="UP000014977">
    <property type="component" value="Unassembled WGS sequence"/>
</dbReference>
<organism evidence="1 2">
    <name type="scientific">Desulfococcus multivorans DSM 2059</name>
    <dbReference type="NCBI Taxonomy" id="1121405"/>
    <lineage>
        <taxon>Bacteria</taxon>
        <taxon>Pseudomonadati</taxon>
        <taxon>Thermodesulfobacteriota</taxon>
        <taxon>Desulfobacteria</taxon>
        <taxon>Desulfobacterales</taxon>
        <taxon>Desulfococcaceae</taxon>
        <taxon>Desulfococcus</taxon>
    </lineage>
</organism>
<evidence type="ECO:0000313" key="2">
    <source>
        <dbReference type="Proteomes" id="UP000014977"/>
    </source>
</evidence>
<comment type="caution">
    <text evidence="1">The sequence shown here is derived from an EMBL/GenBank/DDBJ whole genome shotgun (WGS) entry which is preliminary data.</text>
</comment>
<name>S7TY69_DESML</name>
<accession>S7TY69</accession>
<reference evidence="1 2" key="1">
    <citation type="journal article" date="2013" name="Genome Announc.">
        <title>Draft genome sequences for three mercury-methylating, sulfate-reducing bacteria.</title>
        <authorList>
            <person name="Brown S.D."/>
            <person name="Hurt R.A.Jr."/>
            <person name="Gilmour C.C."/>
            <person name="Elias D.A."/>
        </authorList>
    </citation>
    <scope>NUCLEOTIDE SEQUENCE [LARGE SCALE GENOMIC DNA]</scope>
    <source>
        <strain evidence="1 2">DSM 2059</strain>
    </source>
</reference>
<sequence>MPGMQGHQVTEKVLRPEGRPYIEQERVNVCYRPARMALLPR</sequence>
<dbReference type="AlphaFoldDB" id="S7TY69"/>
<dbReference type="EMBL" id="ATHJ01000070">
    <property type="protein sequence ID" value="EPR42086.1"/>
    <property type="molecule type" value="Genomic_DNA"/>
</dbReference>
<protein>
    <submittedName>
        <fullName evidence="1">Uncharacterized protein</fullName>
    </submittedName>
</protein>